<dbReference type="PATRIC" id="fig|1276258.3.peg.228"/>
<gene>
    <name evidence="1" type="ORF">SAPIS_v1c02340</name>
</gene>
<organism evidence="1 2">
    <name type="scientific">Spiroplasma apis B31</name>
    <dbReference type="NCBI Taxonomy" id="1276258"/>
    <lineage>
        <taxon>Bacteria</taxon>
        <taxon>Bacillati</taxon>
        <taxon>Mycoplasmatota</taxon>
        <taxon>Mollicutes</taxon>
        <taxon>Entomoplasmatales</taxon>
        <taxon>Spiroplasmataceae</taxon>
        <taxon>Spiroplasma</taxon>
    </lineage>
</organism>
<keyword evidence="2" id="KW-1185">Reference proteome</keyword>
<dbReference type="RefSeq" id="WP_023789014.1">
    <property type="nucleotide sequence ID" value="NC_022998.1"/>
</dbReference>
<reference evidence="1 2" key="1">
    <citation type="journal article" date="2014" name="Genome Announc.">
        <title>Complete Genome Sequence of Spiroplasma apis B31T (ATCC 33834), a Bacterium Associated with May Disease of Honeybees (Apis mellifera).</title>
        <authorList>
            <person name="Ku C."/>
            <person name="Lo W.S."/>
            <person name="Chen L.L."/>
            <person name="Kuo C.H."/>
        </authorList>
    </citation>
    <scope>NUCLEOTIDE SEQUENCE [LARGE SCALE GENOMIC DNA]</scope>
    <source>
        <strain evidence="1">B31</strain>
    </source>
</reference>
<dbReference type="EMBL" id="CP006682">
    <property type="protein sequence ID" value="AHB36080.1"/>
    <property type="molecule type" value="Genomic_DNA"/>
</dbReference>
<dbReference type="OrthoDB" id="391956at2"/>
<dbReference type="STRING" id="1276258.SAPIS_v1c02340"/>
<dbReference type="Proteomes" id="UP000018550">
    <property type="component" value="Chromosome"/>
</dbReference>
<protein>
    <submittedName>
        <fullName evidence="1">Uncharacterized protein</fullName>
    </submittedName>
</protein>
<dbReference type="KEGG" id="sapi:SAPIS_v1c02340"/>
<evidence type="ECO:0000313" key="1">
    <source>
        <dbReference type="EMBL" id="AHB36080.1"/>
    </source>
</evidence>
<accession>V5RJX2</accession>
<evidence type="ECO:0000313" key="2">
    <source>
        <dbReference type="Proteomes" id="UP000018550"/>
    </source>
</evidence>
<name>V5RJX2_SPIAP</name>
<sequence length="114" mass="13867">MATLKEDHTIEFTKEDIESAWNNAPKLINKDENEMRLCFICKFHMIKENFNNTEYGYFGWIIELVDLKKMSLEQKNFIAIHPFCRDYRPKQNCSKILKKVNYLLWKFNEEEYES</sequence>
<proteinExistence type="predicted"/>
<dbReference type="HOGENOM" id="CLU_2221561_0_0_14"/>
<dbReference type="AlphaFoldDB" id="V5RJX2"/>